<dbReference type="FunFam" id="3.10.20.90:FF:000024">
    <property type="entry name" value="Erythrocyte membrane protein band 4.1-like 5"/>
    <property type="match status" value="1"/>
</dbReference>
<dbReference type="GO" id="GO:0005856">
    <property type="term" value="C:cytoskeleton"/>
    <property type="evidence" value="ECO:0007669"/>
    <property type="project" value="TreeGrafter"/>
</dbReference>
<keyword evidence="4" id="KW-0965">Cell junction</keyword>
<dbReference type="PANTHER" id="PTHR23280:SF25">
    <property type="entry name" value="MOESIN_EZRIN_RADIXIN HOMOLOG 1"/>
    <property type="match status" value="1"/>
</dbReference>
<evidence type="ECO:0000256" key="2">
    <source>
        <dbReference type="ARBA" id="ARBA00004496"/>
    </source>
</evidence>
<dbReference type="InterPro" id="IPR029071">
    <property type="entry name" value="Ubiquitin-like_domsf"/>
</dbReference>
<dbReference type="InterPro" id="IPR019749">
    <property type="entry name" value="Band_41_domain"/>
</dbReference>
<feature type="region of interest" description="Disordered" evidence="5">
    <location>
        <begin position="357"/>
        <end position="390"/>
    </location>
</feature>
<feature type="region of interest" description="Disordered" evidence="5">
    <location>
        <begin position="403"/>
        <end position="456"/>
    </location>
</feature>
<dbReference type="SMART" id="SM01196">
    <property type="entry name" value="FERM_C"/>
    <property type="match status" value="1"/>
</dbReference>
<dbReference type="GO" id="GO:0070161">
    <property type="term" value="C:anchoring junction"/>
    <property type="evidence" value="ECO:0007669"/>
    <property type="project" value="UniProtKB-SubCell"/>
</dbReference>
<dbReference type="SUPFAM" id="SSF47031">
    <property type="entry name" value="Second domain of FERM"/>
    <property type="match status" value="1"/>
</dbReference>
<dbReference type="GO" id="GO:0005737">
    <property type="term" value="C:cytoplasm"/>
    <property type="evidence" value="ECO:0007669"/>
    <property type="project" value="UniProtKB-SubCell"/>
</dbReference>
<dbReference type="InterPro" id="IPR014847">
    <property type="entry name" value="FA"/>
</dbReference>
<evidence type="ECO:0000256" key="3">
    <source>
        <dbReference type="ARBA" id="ARBA00022490"/>
    </source>
</evidence>
<dbReference type="Gene3D" id="1.20.80.10">
    <property type="match status" value="1"/>
</dbReference>
<dbReference type="SUPFAM" id="SSF54236">
    <property type="entry name" value="Ubiquitin-like"/>
    <property type="match status" value="1"/>
</dbReference>
<reference evidence="7" key="1">
    <citation type="submission" date="2020-03" db="EMBL/GenBank/DDBJ databases">
        <title>Transcriptomic Profiling of the Digestive Tract of the Rat Flea, Xenopsylla cheopis, Following Blood Feeding and Infection with Yersinia pestis.</title>
        <authorList>
            <person name="Bland D.M."/>
            <person name="Martens C.A."/>
            <person name="Virtaneva K."/>
            <person name="Kanakabandi K."/>
            <person name="Long D."/>
            <person name="Rosenke R."/>
            <person name="Saturday G.A."/>
            <person name="Hoyt F.H."/>
            <person name="Bruno D.P."/>
            <person name="Ribeiro J.M.C."/>
            <person name="Hinnebusch J."/>
        </authorList>
    </citation>
    <scope>NUCLEOTIDE SEQUENCE</scope>
</reference>
<dbReference type="GO" id="GO:0030182">
    <property type="term" value="P:neuron differentiation"/>
    <property type="evidence" value="ECO:0007669"/>
    <property type="project" value="UniProtKB-ARBA"/>
</dbReference>
<dbReference type="Pfam" id="PF09380">
    <property type="entry name" value="FERM_C"/>
    <property type="match status" value="1"/>
</dbReference>
<dbReference type="SUPFAM" id="SSF50729">
    <property type="entry name" value="PH domain-like"/>
    <property type="match status" value="1"/>
</dbReference>
<organism evidence="7">
    <name type="scientific">Xenopsylla cheopis</name>
    <name type="common">Oriental rat flea</name>
    <name type="synonym">Pulex cheopis</name>
    <dbReference type="NCBI Taxonomy" id="163159"/>
    <lineage>
        <taxon>Eukaryota</taxon>
        <taxon>Metazoa</taxon>
        <taxon>Ecdysozoa</taxon>
        <taxon>Arthropoda</taxon>
        <taxon>Hexapoda</taxon>
        <taxon>Insecta</taxon>
        <taxon>Pterygota</taxon>
        <taxon>Neoptera</taxon>
        <taxon>Endopterygota</taxon>
        <taxon>Siphonaptera</taxon>
        <taxon>Pulicidae</taxon>
        <taxon>Xenopsyllinae</taxon>
        <taxon>Xenopsylla</taxon>
    </lineage>
</organism>
<dbReference type="InterPro" id="IPR018979">
    <property type="entry name" value="FERM_N"/>
</dbReference>
<feature type="compositionally biased region" description="Low complexity" evidence="5">
    <location>
        <begin position="403"/>
        <end position="414"/>
    </location>
</feature>
<dbReference type="Gene3D" id="3.10.20.90">
    <property type="entry name" value="Phosphatidylinositol 3-kinase Catalytic Subunit, Chain A, domain 1"/>
    <property type="match status" value="1"/>
</dbReference>
<evidence type="ECO:0000256" key="1">
    <source>
        <dbReference type="ARBA" id="ARBA00004282"/>
    </source>
</evidence>
<dbReference type="FunFam" id="2.30.29.30:FF:000002">
    <property type="entry name" value="Band 4.1-like protein 5 isoform 1"/>
    <property type="match status" value="1"/>
</dbReference>
<dbReference type="CDD" id="cd17108">
    <property type="entry name" value="FERM_F1_EPB41L5_like"/>
    <property type="match status" value="1"/>
</dbReference>
<dbReference type="PROSITE" id="PS50057">
    <property type="entry name" value="FERM_3"/>
    <property type="match status" value="1"/>
</dbReference>
<dbReference type="Gene3D" id="2.30.29.30">
    <property type="entry name" value="Pleckstrin-homology domain (PH domain)/Phosphotyrosine-binding domain (PTB)"/>
    <property type="match status" value="1"/>
</dbReference>
<feature type="domain" description="FERM" evidence="6">
    <location>
        <begin position="33"/>
        <end position="317"/>
    </location>
</feature>
<dbReference type="PANTHER" id="PTHR23280">
    <property type="entry name" value="4.1 G PROTEIN"/>
    <property type="match status" value="1"/>
</dbReference>
<feature type="compositionally biased region" description="Polar residues" evidence="5">
    <location>
        <begin position="379"/>
        <end position="390"/>
    </location>
</feature>
<dbReference type="FunFam" id="1.20.80.10:FF:000003">
    <property type="entry name" value="Tyrosine-protein phosphatase non-receptor type 4"/>
    <property type="match status" value="1"/>
</dbReference>
<sequence>MLRFLSRRKGRSSSHNNSSQIKSQRILANKHLVQCRVILLDGTDLPVELSKKAVAGDLYEQVFYSLDLIEKDYFGLQYTDANNVKHWLDPTKAIKKQVKIGPPYTLRLKVKFYSSEPNSLREELTRYQFFLQLKQDILDGKLECPYQTGLELAALSLQSELGDYDDSIHTPATVSEFRFIPNQTEEFEIAILEEYKKYRGLTPAQAEANYLNKVKWLEMYGVDMHTVLGKDGCEYHLGLTPTGILVFENAQKIGLFFWPKIGKLDFKKKKLTLVVVEDDDQGREQEHTFVFRLHNEKACKHLWKCAVEHHAFFRLQAPLKGPSARQNFFRMGSRFRYSGKTEFQTTQQNRARRTVQFERRPSQRFARRQSHVLRERQRQVNQPSEVAESSTAVNVVTETCSSSISEPSSKSVCSDNDNTNTVERKPRSPLKTRILSSSPGASPVPSNKGTLTKRDNESMKKNILLTTDKTSESDLDTLLKSIAKETLGSSRTDDPRNDIANAKDVINKTEDLDNDCLKNMTLDVPNNQTKAASLTSKPLPIDQLKCNILKAKVEEGLNNMSATAPTTSKLSKQIFLNSSFHSDQRSSESHDVATFVSVEPVQQSLNQLSPWLVPSDVISSPSNAKIKTEAPIVRKSVIITEL</sequence>
<evidence type="ECO:0000256" key="4">
    <source>
        <dbReference type="ARBA" id="ARBA00022949"/>
    </source>
</evidence>
<dbReference type="InterPro" id="IPR018980">
    <property type="entry name" value="FERM_PH-like_C"/>
</dbReference>
<dbReference type="PRINTS" id="PR00935">
    <property type="entry name" value="BAND41"/>
</dbReference>
<dbReference type="InterPro" id="IPR014352">
    <property type="entry name" value="FERM/acyl-CoA-bd_prot_sf"/>
</dbReference>
<dbReference type="GO" id="GO:0005886">
    <property type="term" value="C:plasma membrane"/>
    <property type="evidence" value="ECO:0007669"/>
    <property type="project" value="UniProtKB-ARBA"/>
</dbReference>
<protein>
    <submittedName>
        <fullName evidence="7">Putative rho guanine nucleotide exchange factor cdep</fullName>
    </submittedName>
</protein>
<dbReference type="EMBL" id="GIIL01004981">
    <property type="protein sequence ID" value="NOV48707.1"/>
    <property type="molecule type" value="Transcribed_RNA"/>
</dbReference>
<keyword evidence="3" id="KW-0963">Cytoplasm</keyword>
<dbReference type="AlphaFoldDB" id="A0A6M2DVK9"/>
<dbReference type="SMART" id="SM00295">
    <property type="entry name" value="B41"/>
    <property type="match status" value="1"/>
</dbReference>
<dbReference type="Pfam" id="PF08736">
    <property type="entry name" value="FA"/>
    <property type="match status" value="1"/>
</dbReference>
<dbReference type="SMART" id="SM01195">
    <property type="entry name" value="FA"/>
    <property type="match status" value="1"/>
</dbReference>
<evidence type="ECO:0000259" key="6">
    <source>
        <dbReference type="PROSITE" id="PS50057"/>
    </source>
</evidence>
<proteinExistence type="predicted"/>
<feature type="compositionally biased region" description="Basic residues" evidence="5">
    <location>
        <begin position="1"/>
        <end position="12"/>
    </location>
</feature>
<comment type="subcellular location">
    <subcellularLocation>
        <location evidence="1">Cell junction</location>
    </subcellularLocation>
    <subcellularLocation>
        <location evidence="2">Cytoplasm</location>
    </subcellularLocation>
</comment>
<dbReference type="CDD" id="cd13186">
    <property type="entry name" value="FERM_C_NBL4_NBL5"/>
    <property type="match status" value="1"/>
</dbReference>
<dbReference type="PROSITE" id="PS00660">
    <property type="entry name" value="FERM_1"/>
    <property type="match status" value="1"/>
</dbReference>
<feature type="compositionally biased region" description="Low complexity" evidence="5">
    <location>
        <begin position="13"/>
        <end position="22"/>
    </location>
</feature>
<feature type="region of interest" description="Disordered" evidence="5">
    <location>
        <begin position="1"/>
        <end position="22"/>
    </location>
</feature>
<dbReference type="Pfam" id="PF00373">
    <property type="entry name" value="FERM_M"/>
    <property type="match status" value="1"/>
</dbReference>
<dbReference type="GO" id="GO:0009887">
    <property type="term" value="P:animal organ morphogenesis"/>
    <property type="evidence" value="ECO:0007669"/>
    <property type="project" value="UniProtKB-ARBA"/>
</dbReference>
<dbReference type="CDD" id="cd14473">
    <property type="entry name" value="FERM_B-lobe"/>
    <property type="match status" value="1"/>
</dbReference>
<name>A0A6M2DVK9_XENCH</name>
<feature type="compositionally biased region" description="Polar residues" evidence="5">
    <location>
        <begin position="434"/>
        <end position="450"/>
    </location>
</feature>
<dbReference type="InterPro" id="IPR019748">
    <property type="entry name" value="FERM_central"/>
</dbReference>
<dbReference type="InterPro" id="IPR000299">
    <property type="entry name" value="FERM_domain"/>
</dbReference>
<evidence type="ECO:0000313" key="7">
    <source>
        <dbReference type="EMBL" id="NOV48707.1"/>
    </source>
</evidence>
<accession>A0A6M2DVK9</accession>
<dbReference type="PROSITE" id="PS00661">
    <property type="entry name" value="FERM_2"/>
    <property type="match status" value="1"/>
</dbReference>
<evidence type="ECO:0000256" key="5">
    <source>
        <dbReference type="SAM" id="MobiDB-lite"/>
    </source>
</evidence>
<dbReference type="GO" id="GO:0031032">
    <property type="term" value="P:actomyosin structure organization"/>
    <property type="evidence" value="ECO:0007669"/>
    <property type="project" value="TreeGrafter"/>
</dbReference>
<dbReference type="InterPro" id="IPR035963">
    <property type="entry name" value="FERM_2"/>
</dbReference>
<dbReference type="Pfam" id="PF09379">
    <property type="entry name" value="FERM_N"/>
    <property type="match status" value="1"/>
</dbReference>
<dbReference type="InterPro" id="IPR011993">
    <property type="entry name" value="PH-like_dom_sf"/>
</dbReference>
<dbReference type="InterPro" id="IPR019747">
    <property type="entry name" value="FERM_CS"/>
</dbReference>